<protein>
    <submittedName>
        <fullName evidence="1">Uncharacterized protein</fullName>
    </submittedName>
</protein>
<gene>
    <name evidence="1" type="ORF">BST47_04165</name>
</gene>
<accession>A0A1X0JY70</accession>
<dbReference type="AlphaFoldDB" id="A0A1X0JY70"/>
<organism evidence="1 2">
    <name type="scientific">Mycolicibacterium tusciae</name>
    <dbReference type="NCBI Taxonomy" id="75922"/>
    <lineage>
        <taxon>Bacteria</taxon>
        <taxon>Bacillati</taxon>
        <taxon>Actinomycetota</taxon>
        <taxon>Actinomycetes</taxon>
        <taxon>Mycobacteriales</taxon>
        <taxon>Mycobacteriaceae</taxon>
        <taxon>Mycolicibacterium</taxon>
    </lineage>
</organism>
<dbReference type="Proteomes" id="UP000192411">
    <property type="component" value="Unassembled WGS sequence"/>
</dbReference>
<reference evidence="1 2" key="1">
    <citation type="submission" date="2017-02" db="EMBL/GenBank/DDBJ databases">
        <title>The new phylogeny of genus Mycobacterium.</title>
        <authorList>
            <person name="Tortoli E."/>
            <person name="Trovato A."/>
            <person name="Cirillo D.M."/>
        </authorList>
    </citation>
    <scope>NUCLEOTIDE SEQUENCE [LARGE SCALE GENOMIC DNA]</scope>
    <source>
        <strain evidence="1 2">DSM 44338</strain>
    </source>
</reference>
<sequence>MEENVTVDVAAWLTAVDRHPETIDTDRLIAEFLAQRPGRLWSLNDVLHGLHRERDLSDLRDAVNELVWGWWLEPLLEVSCEYGNGCIDPLCGDMLFRIILPTERR</sequence>
<name>A0A1X0JY70_9MYCO</name>
<keyword evidence="2" id="KW-1185">Reference proteome</keyword>
<dbReference type="EMBL" id="MVIM01000002">
    <property type="protein sequence ID" value="ORB67680.1"/>
    <property type="molecule type" value="Genomic_DNA"/>
</dbReference>
<evidence type="ECO:0000313" key="1">
    <source>
        <dbReference type="EMBL" id="ORB67680.1"/>
    </source>
</evidence>
<comment type="caution">
    <text evidence="1">The sequence shown here is derived from an EMBL/GenBank/DDBJ whole genome shotgun (WGS) entry which is preliminary data.</text>
</comment>
<proteinExistence type="predicted"/>
<evidence type="ECO:0000313" key="2">
    <source>
        <dbReference type="Proteomes" id="UP000192411"/>
    </source>
</evidence>
<dbReference type="RefSeq" id="WP_083123953.1">
    <property type="nucleotide sequence ID" value="NZ_MVIM01000002.1"/>
</dbReference>